<feature type="compositionally biased region" description="Basic residues" evidence="1">
    <location>
        <begin position="1"/>
        <end position="17"/>
    </location>
</feature>
<protein>
    <submittedName>
        <fullName evidence="2">Octanoate-[acyl-carrier-protein]-protein-N-octano yltransferase</fullName>
        <ecNumber evidence="2">2.3.1.181</ecNumber>
    </submittedName>
</protein>
<sequence length="236" mass="25515">GHRGAVGRAARPHRLQRGLRDPGGAARAPPGRRDPRRPAARGAPARLHARAAQGPRRPAHGRGLVPRPGHRRGGHEPRRQGHLPRAGPARGLPHHAHDGRRRVRADHGARARGRARRRGHRGPPAHGRGPGLHRGVGAGAQDRLDRPEREARRDRPRLRGERHERPAALRVGRGVRAAGRADDLRAARVRRHGRSHALLPQARGAPLRPGARAAPAPHVPRAGRDRGARGGRGGRV</sequence>
<gene>
    <name evidence="2" type="ORF">AVDCRST_MAG13-2753</name>
</gene>
<feature type="compositionally biased region" description="Low complexity" evidence="1">
    <location>
        <begin position="202"/>
        <end position="220"/>
    </location>
</feature>
<proteinExistence type="predicted"/>
<evidence type="ECO:0000256" key="1">
    <source>
        <dbReference type="SAM" id="MobiDB-lite"/>
    </source>
</evidence>
<feature type="region of interest" description="Disordered" evidence="1">
    <location>
        <begin position="1"/>
        <end position="168"/>
    </location>
</feature>
<feature type="non-terminal residue" evidence="2">
    <location>
        <position position="236"/>
    </location>
</feature>
<evidence type="ECO:0000313" key="2">
    <source>
        <dbReference type="EMBL" id="CAA9510023.1"/>
    </source>
</evidence>
<dbReference type="AlphaFoldDB" id="A0A6J4T041"/>
<reference evidence="2" key="1">
    <citation type="submission" date="2020-02" db="EMBL/GenBank/DDBJ databases">
        <authorList>
            <person name="Meier V. D."/>
        </authorList>
    </citation>
    <scope>NUCLEOTIDE SEQUENCE</scope>
    <source>
        <strain evidence="2">AVDCRST_MAG13</strain>
    </source>
</reference>
<feature type="non-terminal residue" evidence="2">
    <location>
        <position position="1"/>
    </location>
</feature>
<keyword evidence="2" id="KW-0012">Acyltransferase</keyword>
<dbReference type="GO" id="GO:0033819">
    <property type="term" value="F:lipoyl(octanoyl) transferase activity"/>
    <property type="evidence" value="ECO:0007669"/>
    <property type="project" value="UniProtKB-EC"/>
</dbReference>
<organism evidence="2">
    <name type="scientific">uncultured Solirubrobacteraceae bacterium</name>
    <dbReference type="NCBI Taxonomy" id="1162706"/>
    <lineage>
        <taxon>Bacteria</taxon>
        <taxon>Bacillati</taxon>
        <taxon>Actinomycetota</taxon>
        <taxon>Thermoleophilia</taxon>
        <taxon>Solirubrobacterales</taxon>
        <taxon>Solirubrobacteraceae</taxon>
        <taxon>environmental samples</taxon>
    </lineage>
</organism>
<feature type="compositionally biased region" description="Gly residues" evidence="1">
    <location>
        <begin position="128"/>
        <end position="138"/>
    </location>
</feature>
<accession>A0A6J4T041</accession>
<name>A0A6J4T041_9ACTN</name>
<dbReference type="EC" id="2.3.1.181" evidence="2"/>
<feature type="compositionally biased region" description="Low complexity" evidence="1">
    <location>
        <begin position="40"/>
        <end position="52"/>
    </location>
</feature>
<feature type="region of interest" description="Disordered" evidence="1">
    <location>
        <begin position="189"/>
        <end position="236"/>
    </location>
</feature>
<feature type="compositionally biased region" description="Basic residues" evidence="1">
    <location>
        <begin position="92"/>
        <end position="123"/>
    </location>
</feature>
<keyword evidence="2" id="KW-0808">Transferase</keyword>
<feature type="compositionally biased region" description="Basic and acidic residues" evidence="1">
    <location>
        <begin position="142"/>
        <end position="167"/>
    </location>
</feature>
<dbReference type="EMBL" id="CADCVO010000439">
    <property type="protein sequence ID" value="CAA9510023.1"/>
    <property type="molecule type" value="Genomic_DNA"/>
</dbReference>